<organism evidence="2 3">
    <name type="scientific">Salinispora tropica (strain ATCC BAA-916 / DSM 44818 / JCM 13857 / NBRC 105044 / CNB-440)</name>
    <dbReference type="NCBI Taxonomy" id="369723"/>
    <lineage>
        <taxon>Bacteria</taxon>
        <taxon>Bacillati</taxon>
        <taxon>Actinomycetota</taxon>
        <taxon>Actinomycetes</taxon>
        <taxon>Micromonosporales</taxon>
        <taxon>Micromonosporaceae</taxon>
        <taxon>Salinispora</taxon>
    </lineage>
</organism>
<dbReference type="Gene3D" id="3.60.40.10">
    <property type="entry name" value="PPM-type phosphatase domain"/>
    <property type="match status" value="1"/>
</dbReference>
<protein>
    <submittedName>
        <fullName evidence="2">Protein phosphatase 2C domain protein</fullName>
    </submittedName>
</protein>
<evidence type="ECO:0000313" key="3">
    <source>
        <dbReference type="Proteomes" id="UP000000235"/>
    </source>
</evidence>
<dbReference type="Proteomes" id="UP000000235">
    <property type="component" value="Chromosome"/>
</dbReference>
<dbReference type="eggNOG" id="COG0631">
    <property type="taxonomic scope" value="Bacteria"/>
</dbReference>
<dbReference type="CDD" id="cd00143">
    <property type="entry name" value="PP2Cc"/>
    <property type="match status" value="1"/>
</dbReference>
<dbReference type="AlphaFoldDB" id="A4X7C5"/>
<dbReference type="PANTHER" id="PTHR47992">
    <property type="entry name" value="PROTEIN PHOSPHATASE"/>
    <property type="match status" value="1"/>
</dbReference>
<dbReference type="STRING" id="369723.Strop_2327"/>
<dbReference type="InterPro" id="IPR036457">
    <property type="entry name" value="PPM-type-like_dom_sf"/>
</dbReference>
<dbReference type="PROSITE" id="PS51746">
    <property type="entry name" value="PPM_2"/>
    <property type="match status" value="1"/>
</dbReference>
<proteinExistence type="predicted"/>
<dbReference type="SUPFAM" id="SSF81606">
    <property type="entry name" value="PP2C-like"/>
    <property type="match status" value="1"/>
</dbReference>
<feature type="domain" description="PPM-type phosphatase" evidence="1">
    <location>
        <begin position="1"/>
        <end position="224"/>
    </location>
</feature>
<evidence type="ECO:0000313" key="2">
    <source>
        <dbReference type="EMBL" id="ABP54775.1"/>
    </source>
</evidence>
<dbReference type="KEGG" id="stp:Strop_2327"/>
<dbReference type="EMBL" id="CP000667">
    <property type="protein sequence ID" value="ABP54775.1"/>
    <property type="molecule type" value="Genomic_DNA"/>
</dbReference>
<dbReference type="GO" id="GO:0004722">
    <property type="term" value="F:protein serine/threonine phosphatase activity"/>
    <property type="evidence" value="ECO:0007669"/>
    <property type="project" value="InterPro"/>
</dbReference>
<dbReference type="SMART" id="SM00331">
    <property type="entry name" value="PP2C_SIG"/>
    <property type="match status" value="1"/>
</dbReference>
<dbReference type="InterPro" id="IPR001932">
    <property type="entry name" value="PPM-type_phosphatase-like_dom"/>
</dbReference>
<sequence>MGLDRRRNEDAIHVGRRLFAVVDGLGNHGAGDVASATAIEAVRRYDEVVEPHALPVVLGQAVRAANNALRQRIAADPGLAGMGTTLVALLSAGAAAALANVGDSRAYLLPAPDLRRGRRTIQITEDHLYRHLIAGAAEVPNLSDRLTRFLDGCPDGRSADITVLTLTPGDRILLCSDGLSSYVSHDHLHTTLAASASPQQAVDRLVTSALGRGGPDVSVIVLFIRNNRVNLDYSG</sequence>
<keyword evidence="3" id="KW-1185">Reference proteome</keyword>
<dbReference type="Pfam" id="PF13672">
    <property type="entry name" value="PP2C_2"/>
    <property type="match status" value="1"/>
</dbReference>
<dbReference type="InterPro" id="IPR015655">
    <property type="entry name" value="PP2C"/>
</dbReference>
<gene>
    <name evidence="2" type="ordered locus">Strop_2327</name>
</gene>
<accession>A4X7C5</accession>
<reference evidence="3" key="1">
    <citation type="journal article" date="2007" name="Proc. Natl. Acad. Sci. U.S.A.">
        <title>Genome sequencing reveals complex secondary metabolome in the marine actinomycete Salinispora tropica.</title>
        <authorList>
            <person name="Udwary D.W."/>
            <person name="Zeigler L."/>
            <person name="Asolkar R.N."/>
            <person name="Singan V."/>
            <person name="Lapidus A."/>
            <person name="Fenical W."/>
            <person name="Jensen P.R."/>
            <person name="Moore B.S."/>
        </authorList>
    </citation>
    <scope>NUCLEOTIDE SEQUENCE [LARGE SCALE GENOMIC DNA]</scope>
    <source>
        <strain evidence="3">ATCC BAA-916 / DSM 44818 / CNB-440</strain>
    </source>
</reference>
<evidence type="ECO:0000259" key="1">
    <source>
        <dbReference type="PROSITE" id="PS51746"/>
    </source>
</evidence>
<name>A4X7C5_SALTO</name>
<dbReference type="SMART" id="SM00332">
    <property type="entry name" value="PP2Cc"/>
    <property type="match status" value="1"/>
</dbReference>
<dbReference type="HOGENOM" id="CLU_034545_0_2_11"/>